<evidence type="ECO:0000256" key="1">
    <source>
        <dbReference type="SAM" id="Phobius"/>
    </source>
</evidence>
<proteinExistence type="predicted"/>
<sequence>MALISGFLAIIITLGYLAVVYAFRASFRELRSATWWFAMGFAILAGTIILRAMYWDVGMPLLRLWYPETAAQWTDATRGRAINIVFSLMKMTAFLCALKCRKELIPPEERHLWPWWKAWMHPKAIKLLPWYR</sequence>
<organism evidence="2 3">
    <name type="scientific">Paracoccus benzoatiresistens</name>
    <dbReference type="NCBI Taxonomy" id="2997341"/>
    <lineage>
        <taxon>Bacteria</taxon>
        <taxon>Pseudomonadati</taxon>
        <taxon>Pseudomonadota</taxon>
        <taxon>Alphaproteobacteria</taxon>
        <taxon>Rhodobacterales</taxon>
        <taxon>Paracoccaceae</taxon>
        <taxon>Paracoccus</taxon>
    </lineage>
</organism>
<dbReference type="EMBL" id="JAPTYD010000056">
    <property type="protein sequence ID" value="MCZ0963902.1"/>
    <property type="molecule type" value="Genomic_DNA"/>
</dbReference>
<evidence type="ECO:0000313" key="3">
    <source>
        <dbReference type="Proteomes" id="UP001149822"/>
    </source>
</evidence>
<evidence type="ECO:0000313" key="2">
    <source>
        <dbReference type="EMBL" id="MCZ0963902.1"/>
    </source>
</evidence>
<dbReference type="RefSeq" id="WP_268943999.1">
    <property type="nucleotide sequence ID" value="NZ_JAPTYD010000056.1"/>
</dbReference>
<reference evidence="2" key="1">
    <citation type="submission" date="2022-12" db="EMBL/GenBank/DDBJ databases">
        <title>Paracoccus sp. EF6 isolated from a lake water.</title>
        <authorList>
            <person name="Liu H."/>
        </authorList>
    </citation>
    <scope>NUCLEOTIDE SEQUENCE</scope>
    <source>
        <strain evidence="2">EF6</strain>
    </source>
</reference>
<protein>
    <submittedName>
        <fullName evidence="2">Uncharacterized protein</fullName>
    </submittedName>
</protein>
<comment type="caution">
    <text evidence="2">The sequence shown here is derived from an EMBL/GenBank/DDBJ whole genome shotgun (WGS) entry which is preliminary data.</text>
</comment>
<dbReference type="Proteomes" id="UP001149822">
    <property type="component" value="Unassembled WGS sequence"/>
</dbReference>
<keyword evidence="1" id="KW-1133">Transmembrane helix</keyword>
<name>A0ABT4JA01_9RHOB</name>
<keyword evidence="3" id="KW-1185">Reference proteome</keyword>
<accession>A0ABT4JA01</accession>
<keyword evidence="1" id="KW-0812">Transmembrane</keyword>
<gene>
    <name evidence="2" type="ORF">OU682_20100</name>
</gene>
<keyword evidence="1" id="KW-0472">Membrane</keyword>
<feature type="transmembrane region" description="Helical" evidence="1">
    <location>
        <begin position="35"/>
        <end position="55"/>
    </location>
</feature>
<feature type="transmembrane region" description="Helical" evidence="1">
    <location>
        <begin position="6"/>
        <end position="23"/>
    </location>
</feature>